<organism evidence="1 2">
    <name type="scientific">Populus alba</name>
    <name type="common">White poplar</name>
    <dbReference type="NCBI Taxonomy" id="43335"/>
    <lineage>
        <taxon>Eukaryota</taxon>
        <taxon>Viridiplantae</taxon>
        <taxon>Streptophyta</taxon>
        <taxon>Embryophyta</taxon>
        <taxon>Tracheophyta</taxon>
        <taxon>Spermatophyta</taxon>
        <taxon>Magnoliopsida</taxon>
        <taxon>eudicotyledons</taxon>
        <taxon>Gunneridae</taxon>
        <taxon>Pentapetalae</taxon>
        <taxon>rosids</taxon>
        <taxon>fabids</taxon>
        <taxon>Malpighiales</taxon>
        <taxon>Salicaceae</taxon>
        <taxon>Saliceae</taxon>
        <taxon>Populus</taxon>
    </lineage>
</organism>
<comment type="caution">
    <text evidence="1">The sequence shown here is derived from an EMBL/GenBank/DDBJ whole genome shotgun (WGS) entry which is preliminary data.</text>
</comment>
<reference evidence="1 2" key="1">
    <citation type="journal article" date="2024" name="Plant Biotechnol. J.">
        <title>Genome and CRISPR/Cas9 system of a widespread forest tree (Populus alba) in the world.</title>
        <authorList>
            <person name="Liu Y.J."/>
            <person name="Jiang P.F."/>
            <person name="Han X.M."/>
            <person name="Li X.Y."/>
            <person name="Wang H.M."/>
            <person name="Wang Y.J."/>
            <person name="Wang X.X."/>
            <person name="Zeng Q.Y."/>
        </authorList>
    </citation>
    <scope>NUCLEOTIDE SEQUENCE [LARGE SCALE GENOMIC DNA]</scope>
    <source>
        <strain evidence="2">cv. PAL-ZL1</strain>
    </source>
</reference>
<accession>A0ACC4CZP0</accession>
<keyword evidence="2" id="KW-1185">Reference proteome</keyword>
<evidence type="ECO:0000313" key="1">
    <source>
        <dbReference type="EMBL" id="KAL3610603.1"/>
    </source>
</evidence>
<gene>
    <name evidence="1" type="ORF">D5086_001623</name>
</gene>
<dbReference type="Proteomes" id="UP000309997">
    <property type="component" value="Unassembled WGS sequence"/>
</dbReference>
<name>A0ACC4CZP0_POPAL</name>
<protein>
    <submittedName>
        <fullName evidence="1">Uncharacterized protein</fullName>
    </submittedName>
</protein>
<sequence length="101" mass="11288">MRLDHTDGSQNRQKAGDNHRAGVNAIFSSQGHGLGKVIVETDCSKLINTVSQGKSDHASVWQQRSRGFTTDVYLLQRTQSSRMPRICDQEAHHLICVCYCT</sequence>
<dbReference type="EMBL" id="RCHU02000001">
    <property type="protein sequence ID" value="KAL3610603.1"/>
    <property type="molecule type" value="Genomic_DNA"/>
</dbReference>
<evidence type="ECO:0000313" key="2">
    <source>
        <dbReference type="Proteomes" id="UP000309997"/>
    </source>
</evidence>
<proteinExistence type="predicted"/>